<dbReference type="Proteomes" id="UP001586593">
    <property type="component" value="Unassembled WGS sequence"/>
</dbReference>
<feature type="region of interest" description="Disordered" evidence="1">
    <location>
        <begin position="1"/>
        <end position="25"/>
    </location>
</feature>
<organism evidence="2 3">
    <name type="scientific">Phialemonium thermophilum</name>
    <dbReference type="NCBI Taxonomy" id="223376"/>
    <lineage>
        <taxon>Eukaryota</taxon>
        <taxon>Fungi</taxon>
        <taxon>Dikarya</taxon>
        <taxon>Ascomycota</taxon>
        <taxon>Pezizomycotina</taxon>
        <taxon>Sordariomycetes</taxon>
        <taxon>Sordariomycetidae</taxon>
        <taxon>Cephalothecales</taxon>
        <taxon>Cephalothecaceae</taxon>
        <taxon>Phialemonium</taxon>
    </lineage>
</organism>
<gene>
    <name evidence="2" type="ORF">VTK73DRAFT_4543</name>
</gene>
<dbReference type="EMBL" id="JAZHXJ010000258">
    <property type="protein sequence ID" value="KAL1866751.1"/>
    <property type="molecule type" value="Genomic_DNA"/>
</dbReference>
<accession>A0ABR3WSU5</accession>
<evidence type="ECO:0000256" key="1">
    <source>
        <dbReference type="SAM" id="MobiDB-lite"/>
    </source>
</evidence>
<protein>
    <submittedName>
        <fullName evidence="2">Uncharacterized protein</fullName>
    </submittedName>
</protein>
<comment type="caution">
    <text evidence="2">The sequence shown here is derived from an EMBL/GenBank/DDBJ whole genome shotgun (WGS) entry which is preliminary data.</text>
</comment>
<sequence length="88" mass="10644">MGKTRLRYAYDGNERSASGAARGKQTMFVKSDRFKRKQNERDGEVTERNVNWKREERKRDNEKFQYHVISETKQTIPWWRPRIEAVPL</sequence>
<evidence type="ECO:0000313" key="2">
    <source>
        <dbReference type="EMBL" id="KAL1866751.1"/>
    </source>
</evidence>
<keyword evidence="3" id="KW-1185">Reference proteome</keyword>
<name>A0ABR3WSU5_9PEZI</name>
<evidence type="ECO:0000313" key="3">
    <source>
        <dbReference type="Proteomes" id="UP001586593"/>
    </source>
</evidence>
<proteinExistence type="predicted"/>
<reference evidence="2 3" key="1">
    <citation type="journal article" date="2024" name="Commun. Biol.">
        <title>Comparative genomic analysis of thermophilic fungi reveals convergent evolutionary adaptations and gene losses.</title>
        <authorList>
            <person name="Steindorff A.S."/>
            <person name="Aguilar-Pontes M.V."/>
            <person name="Robinson A.J."/>
            <person name="Andreopoulos B."/>
            <person name="LaButti K."/>
            <person name="Kuo A."/>
            <person name="Mondo S."/>
            <person name="Riley R."/>
            <person name="Otillar R."/>
            <person name="Haridas S."/>
            <person name="Lipzen A."/>
            <person name="Grimwood J."/>
            <person name="Schmutz J."/>
            <person name="Clum A."/>
            <person name="Reid I.D."/>
            <person name="Moisan M.C."/>
            <person name="Butler G."/>
            <person name="Nguyen T.T.M."/>
            <person name="Dewar K."/>
            <person name="Conant G."/>
            <person name="Drula E."/>
            <person name="Henrissat B."/>
            <person name="Hansel C."/>
            <person name="Singer S."/>
            <person name="Hutchinson M.I."/>
            <person name="de Vries R.P."/>
            <person name="Natvig D.O."/>
            <person name="Powell A.J."/>
            <person name="Tsang A."/>
            <person name="Grigoriev I.V."/>
        </authorList>
    </citation>
    <scope>NUCLEOTIDE SEQUENCE [LARGE SCALE GENOMIC DNA]</scope>
    <source>
        <strain evidence="2 3">ATCC 24622</strain>
    </source>
</reference>